<dbReference type="Proteomes" id="UP000093000">
    <property type="component" value="Unassembled WGS sequence"/>
</dbReference>
<dbReference type="InParanoid" id="A0A1C7N1C6"/>
<feature type="non-terminal residue" evidence="1">
    <location>
        <position position="1"/>
    </location>
</feature>
<dbReference type="EMBL" id="LUGH01000869">
    <property type="protein sequence ID" value="OBZ82429.1"/>
    <property type="molecule type" value="Genomic_DNA"/>
</dbReference>
<name>A0A1C7N1C6_9FUNG</name>
<sequence>ESPTIMCCAYITACYSFPKEQSKRQEDCPEALTIDATYKTNAHEMSLVNIVGTSSVSSIKKGNKLDTFAVAGGFIISETEAT</sequence>
<comment type="caution">
    <text evidence="1">The sequence shown here is derived from an EMBL/GenBank/DDBJ whole genome shotgun (WGS) entry which is preliminary data.</text>
</comment>
<dbReference type="AlphaFoldDB" id="A0A1C7N1C6"/>
<protein>
    <submittedName>
        <fullName evidence="1">Uncharacterized protein</fullName>
    </submittedName>
</protein>
<dbReference type="OrthoDB" id="2422867at2759"/>
<gene>
    <name evidence="1" type="ORF">A0J61_09520</name>
</gene>
<evidence type="ECO:0000313" key="1">
    <source>
        <dbReference type="EMBL" id="OBZ82429.1"/>
    </source>
</evidence>
<keyword evidence="2" id="KW-1185">Reference proteome</keyword>
<reference evidence="1 2" key="1">
    <citation type="submission" date="2016-03" db="EMBL/GenBank/DDBJ databases">
        <title>Choanephora cucurbitarum.</title>
        <authorList>
            <person name="Min B."/>
            <person name="Park H."/>
            <person name="Park J.-H."/>
            <person name="Shin H.-D."/>
            <person name="Choi I.-G."/>
        </authorList>
    </citation>
    <scope>NUCLEOTIDE SEQUENCE [LARGE SCALE GENOMIC DNA]</scope>
    <source>
        <strain evidence="1 2">KUS-F28377</strain>
    </source>
</reference>
<accession>A0A1C7N1C6</accession>
<proteinExistence type="predicted"/>
<organism evidence="1 2">
    <name type="scientific">Choanephora cucurbitarum</name>
    <dbReference type="NCBI Taxonomy" id="101091"/>
    <lineage>
        <taxon>Eukaryota</taxon>
        <taxon>Fungi</taxon>
        <taxon>Fungi incertae sedis</taxon>
        <taxon>Mucoromycota</taxon>
        <taxon>Mucoromycotina</taxon>
        <taxon>Mucoromycetes</taxon>
        <taxon>Mucorales</taxon>
        <taxon>Mucorineae</taxon>
        <taxon>Choanephoraceae</taxon>
        <taxon>Choanephoroideae</taxon>
        <taxon>Choanephora</taxon>
    </lineage>
</organism>
<evidence type="ECO:0000313" key="2">
    <source>
        <dbReference type="Proteomes" id="UP000093000"/>
    </source>
</evidence>